<evidence type="ECO:0000256" key="5">
    <source>
        <dbReference type="ARBA" id="ARBA00022692"/>
    </source>
</evidence>
<evidence type="ECO:0000256" key="4">
    <source>
        <dbReference type="ARBA" id="ARBA00022475"/>
    </source>
</evidence>
<dbReference type="PRINTS" id="PR00175">
    <property type="entry name" value="NAALASMPORT"/>
</dbReference>
<feature type="transmembrane region" description="Helical" evidence="8">
    <location>
        <begin position="19"/>
        <end position="37"/>
    </location>
</feature>
<keyword evidence="7 8" id="KW-0472">Membrane</keyword>
<evidence type="ECO:0000313" key="10">
    <source>
        <dbReference type="Proteomes" id="UP001243286"/>
    </source>
</evidence>
<feature type="transmembrane region" description="Helical" evidence="8">
    <location>
        <begin position="351"/>
        <end position="376"/>
    </location>
</feature>
<dbReference type="InterPro" id="IPR001463">
    <property type="entry name" value="Na/Ala_symport"/>
</dbReference>
<name>A0ABT6R311_9BACL</name>
<evidence type="ECO:0000256" key="7">
    <source>
        <dbReference type="ARBA" id="ARBA00023136"/>
    </source>
</evidence>
<dbReference type="PANTHER" id="PTHR30330">
    <property type="entry name" value="AGSS FAMILY TRANSPORTER, SODIUM-ALANINE"/>
    <property type="match status" value="1"/>
</dbReference>
<dbReference type="RefSeq" id="WP_282356507.1">
    <property type="nucleotide sequence ID" value="NZ_JASBQV010000014.1"/>
</dbReference>
<dbReference type="PROSITE" id="PS00873">
    <property type="entry name" value="NA_ALANINE_SYMP"/>
    <property type="match status" value="1"/>
</dbReference>
<keyword evidence="3 8" id="KW-0813">Transport</keyword>
<feature type="transmembrane region" description="Helical" evidence="8">
    <location>
        <begin position="191"/>
        <end position="209"/>
    </location>
</feature>
<dbReference type="Proteomes" id="UP001243286">
    <property type="component" value="Unassembled WGS sequence"/>
</dbReference>
<organism evidence="9 10">
    <name type="scientific">Exiguobacterium antarcticum</name>
    <dbReference type="NCBI Taxonomy" id="132920"/>
    <lineage>
        <taxon>Bacteria</taxon>
        <taxon>Bacillati</taxon>
        <taxon>Bacillota</taxon>
        <taxon>Bacilli</taxon>
        <taxon>Bacillales</taxon>
        <taxon>Bacillales Family XII. Incertae Sedis</taxon>
        <taxon>Exiguobacterium</taxon>
    </lineage>
</organism>
<accession>A0ABT6R311</accession>
<feature type="transmembrane region" description="Helical" evidence="8">
    <location>
        <begin position="216"/>
        <end position="236"/>
    </location>
</feature>
<evidence type="ECO:0000313" key="9">
    <source>
        <dbReference type="EMBL" id="MDI3235339.1"/>
    </source>
</evidence>
<evidence type="ECO:0000256" key="6">
    <source>
        <dbReference type="ARBA" id="ARBA00022989"/>
    </source>
</evidence>
<keyword evidence="10" id="KW-1185">Reference proteome</keyword>
<dbReference type="Pfam" id="PF01235">
    <property type="entry name" value="Na_Ala_symp"/>
    <property type="match status" value="1"/>
</dbReference>
<keyword evidence="8" id="KW-0769">Symport</keyword>
<dbReference type="EMBL" id="JASBQV010000014">
    <property type="protein sequence ID" value="MDI3235339.1"/>
    <property type="molecule type" value="Genomic_DNA"/>
</dbReference>
<evidence type="ECO:0000256" key="8">
    <source>
        <dbReference type="RuleBase" id="RU363064"/>
    </source>
</evidence>
<gene>
    <name evidence="9" type="ORF">QK289_09995</name>
</gene>
<feature type="transmembrane region" description="Helical" evidence="8">
    <location>
        <begin position="75"/>
        <end position="98"/>
    </location>
</feature>
<sequence>MDAFQQAIQSGVDFANNLLWSYILIAALIGVGIYFTIRTKFIQFRYLKEMFRVTLDKNEKTTDDEGESITSLQSFFIGAATRIGTGNLAGVTIAITLGGPGAVFWMWMVALLGGATALIESTLAQVYKVRDTKTNAYRGGPAYYIEKGLKNRALGIVFAILIAVTFGLIFNSVQSNTIAAAFDNAFGVNKAVVGGVLVVLTGLVIFGGVHRVAKFSAIVVPVMASLYLIAALFVVVTNLAELPGVFAMIFKSAFGIEQAFGGSVGAAISLGVKRGLFSNEAGMGSAPNAAAAAEVSHPAKQGFLQTLGVFLDTLIVCTATAAIVLLSDSYASGNGEGIEMLQNALGEQLGAIAPAFIAICVFLFAFSSIVGSYYYGETNIEFIKKSPAAVFGFRIATMAFVFIGSVLSLGMVWSFADLFMAGMTLINLTAISLLGGIALKVINDYQEQRKQGLDPVFSAKALGIENTECWDDEEVVRPAAGEASPPPIARR</sequence>
<feature type="transmembrane region" description="Helical" evidence="8">
    <location>
        <begin position="153"/>
        <end position="171"/>
    </location>
</feature>
<evidence type="ECO:0000256" key="3">
    <source>
        <dbReference type="ARBA" id="ARBA00022448"/>
    </source>
</evidence>
<feature type="transmembrane region" description="Helical" evidence="8">
    <location>
        <begin position="309"/>
        <end position="331"/>
    </location>
</feature>
<comment type="caution">
    <text evidence="9">The sequence shown here is derived from an EMBL/GenBank/DDBJ whole genome shotgun (WGS) entry which is preliminary data.</text>
</comment>
<keyword evidence="4 8" id="KW-1003">Cell membrane</keyword>
<comment type="subcellular location">
    <subcellularLocation>
        <location evidence="1 8">Cell membrane</location>
        <topology evidence="1 8">Multi-pass membrane protein</topology>
    </subcellularLocation>
</comment>
<dbReference type="PANTHER" id="PTHR30330:SF1">
    <property type="entry name" value="AMINO-ACID CARRIER PROTEIN ALST"/>
    <property type="match status" value="1"/>
</dbReference>
<proteinExistence type="inferred from homology"/>
<feature type="transmembrane region" description="Helical" evidence="8">
    <location>
        <begin position="419"/>
        <end position="442"/>
    </location>
</feature>
<dbReference type="NCBIfam" id="TIGR00835">
    <property type="entry name" value="agcS"/>
    <property type="match status" value="1"/>
</dbReference>
<evidence type="ECO:0000256" key="1">
    <source>
        <dbReference type="ARBA" id="ARBA00004651"/>
    </source>
</evidence>
<evidence type="ECO:0000256" key="2">
    <source>
        <dbReference type="ARBA" id="ARBA00009261"/>
    </source>
</evidence>
<keyword evidence="5 8" id="KW-0812">Transmembrane</keyword>
<dbReference type="Gene3D" id="1.20.1740.10">
    <property type="entry name" value="Amino acid/polyamine transporter I"/>
    <property type="match status" value="1"/>
</dbReference>
<feature type="transmembrane region" description="Helical" evidence="8">
    <location>
        <begin position="388"/>
        <end position="413"/>
    </location>
</feature>
<reference evidence="9 10" key="1">
    <citation type="submission" date="2023-04" db="EMBL/GenBank/DDBJ databases">
        <title>Antarctic isolates genomes.</title>
        <authorList>
            <person name="Dimov S.G."/>
        </authorList>
    </citation>
    <scope>NUCLEOTIDE SEQUENCE [LARGE SCALE GENOMIC DNA]</scope>
    <source>
        <strain evidence="9 10">AL19</strain>
    </source>
</reference>
<keyword evidence="6 8" id="KW-1133">Transmembrane helix</keyword>
<comment type="similarity">
    <text evidence="2 8">Belongs to the alanine or glycine:cation symporter (AGCS) (TC 2.A.25) family.</text>
</comment>
<protein>
    <submittedName>
        <fullName evidence="9">Alanine/glycine:cation symporter family protein</fullName>
    </submittedName>
</protein>